<dbReference type="EMBL" id="CP049916">
    <property type="protein sequence ID" value="QIO10305.1"/>
    <property type="molecule type" value="Genomic_DNA"/>
</dbReference>
<evidence type="ECO:0000256" key="4">
    <source>
        <dbReference type="ARBA" id="ARBA00022481"/>
    </source>
</evidence>
<dbReference type="KEGG" id="alj:G8D99_02795"/>
<reference evidence="13 14" key="1">
    <citation type="submission" date="2020-03" db="EMBL/GenBank/DDBJ databases">
        <authorList>
            <person name="Zhu W."/>
        </authorList>
    </citation>
    <scope>NUCLEOTIDE SEQUENCE [LARGE SCALE GENOMIC DNA]</scope>
    <source>
        <strain evidence="13 14">185</strain>
    </source>
</reference>
<keyword evidence="14" id="KW-1185">Reference proteome</keyword>
<dbReference type="Proteomes" id="UP000501939">
    <property type="component" value="Chromosome"/>
</dbReference>
<organism evidence="13 14">
    <name type="scientific">Acinetobacter lanii</name>
    <dbReference type="NCBI Taxonomy" id="2715163"/>
    <lineage>
        <taxon>Bacteria</taxon>
        <taxon>Pseudomonadati</taxon>
        <taxon>Pseudomonadota</taxon>
        <taxon>Gammaproteobacteria</taxon>
        <taxon>Moraxellales</taxon>
        <taxon>Moraxellaceae</taxon>
        <taxon>Acinetobacter</taxon>
    </lineage>
</organism>
<dbReference type="InterPro" id="IPR012902">
    <property type="entry name" value="N_methyl_site"/>
</dbReference>
<keyword evidence="7 11" id="KW-1133">Transmembrane helix</keyword>
<dbReference type="GO" id="GO:0015627">
    <property type="term" value="C:type II protein secretion system complex"/>
    <property type="evidence" value="ECO:0007669"/>
    <property type="project" value="InterPro"/>
</dbReference>
<evidence type="ECO:0000256" key="9">
    <source>
        <dbReference type="ARBA" id="ARBA00025772"/>
    </source>
</evidence>
<feature type="transmembrane region" description="Helical" evidence="11">
    <location>
        <begin position="12"/>
        <end position="30"/>
    </location>
</feature>
<dbReference type="NCBIfam" id="TIGR02532">
    <property type="entry name" value="IV_pilin_GFxxxE"/>
    <property type="match status" value="1"/>
</dbReference>
<proteinExistence type="inferred from homology"/>
<keyword evidence="3" id="KW-1003">Cell membrane</keyword>
<evidence type="ECO:0000256" key="8">
    <source>
        <dbReference type="ARBA" id="ARBA00023136"/>
    </source>
</evidence>
<evidence type="ECO:0000256" key="3">
    <source>
        <dbReference type="ARBA" id="ARBA00022475"/>
    </source>
</evidence>
<keyword evidence="4" id="KW-0488">Methylation</keyword>
<evidence type="ECO:0000256" key="1">
    <source>
        <dbReference type="ARBA" id="ARBA00004377"/>
    </source>
</evidence>
<keyword evidence="5" id="KW-0997">Cell inner membrane</keyword>
<accession>A0A6G8S7Y3</accession>
<evidence type="ECO:0000256" key="2">
    <source>
        <dbReference type="ARBA" id="ARBA00021549"/>
    </source>
</evidence>
<evidence type="ECO:0000256" key="5">
    <source>
        <dbReference type="ARBA" id="ARBA00022519"/>
    </source>
</evidence>
<evidence type="ECO:0000259" key="12">
    <source>
        <dbReference type="Pfam" id="PF12019"/>
    </source>
</evidence>
<dbReference type="Pfam" id="PF12019">
    <property type="entry name" value="GspH"/>
    <property type="match status" value="1"/>
</dbReference>
<sequence length="179" mass="20333">MYSLCKTHAFTLIELLVTITILAIISMIAIPHYHQFRERQEVAQLLTTIRQHVNLSKSLASTYHTQIVICSSSNATKCENNQWHKGMIIFSDLNQNKTLDSNEPIQKTVMTDMKYGSFQWNGGAANPNTISFQDDSGLPRGSQGNFMYCSFKHPENHRYIAISPMGHTRIQTITHCQSL</sequence>
<evidence type="ECO:0000313" key="14">
    <source>
        <dbReference type="Proteomes" id="UP000501939"/>
    </source>
</evidence>
<keyword evidence="6 11" id="KW-0812">Transmembrane</keyword>
<dbReference type="GO" id="GO:0015628">
    <property type="term" value="P:protein secretion by the type II secretion system"/>
    <property type="evidence" value="ECO:0007669"/>
    <property type="project" value="InterPro"/>
</dbReference>
<dbReference type="InterPro" id="IPR022346">
    <property type="entry name" value="T2SS_GspH"/>
</dbReference>
<evidence type="ECO:0000256" key="7">
    <source>
        <dbReference type="ARBA" id="ARBA00022989"/>
    </source>
</evidence>
<protein>
    <recommendedName>
        <fullName evidence="2">Type II secretion system protein H</fullName>
    </recommendedName>
    <alternativeName>
        <fullName evidence="10">General secretion pathway protein H</fullName>
    </alternativeName>
</protein>
<dbReference type="RefSeq" id="WP_166327472.1">
    <property type="nucleotide sequence ID" value="NZ_CP049916.1"/>
</dbReference>
<keyword evidence="8 11" id="KW-0472">Membrane</keyword>
<feature type="domain" description="General secretion pathway GspH" evidence="12">
    <location>
        <begin position="49"/>
        <end position="166"/>
    </location>
</feature>
<comment type="subcellular location">
    <subcellularLocation>
        <location evidence="1">Cell inner membrane</location>
        <topology evidence="1">Single-pass membrane protein</topology>
    </subcellularLocation>
</comment>
<evidence type="ECO:0000256" key="10">
    <source>
        <dbReference type="ARBA" id="ARBA00030775"/>
    </source>
</evidence>
<dbReference type="AlphaFoldDB" id="A0A6G8S7Y3"/>
<dbReference type="Pfam" id="PF07963">
    <property type="entry name" value="N_methyl"/>
    <property type="match status" value="1"/>
</dbReference>
<gene>
    <name evidence="13" type="ORF">G8D99_02795</name>
</gene>
<dbReference type="Gene3D" id="3.55.40.10">
    <property type="entry name" value="minor pseudopilin epsh domain"/>
    <property type="match status" value="1"/>
</dbReference>
<dbReference type="SUPFAM" id="SSF54523">
    <property type="entry name" value="Pili subunits"/>
    <property type="match status" value="1"/>
</dbReference>
<name>A0A6G8S7Y3_9GAMM</name>
<comment type="similarity">
    <text evidence="9">Belongs to the GSP H family.</text>
</comment>
<evidence type="ECO:0000256" key="6">
    <source>
        <dbReference type="ARBA" id="ARBA00022692"/>
    </source>
</evidence>
<dbReference type="InterPro" id="IPR045584">
    <property type="entry name" value="Pilin-like"/>
</dbReference>
<evidence type="ECO:0000256" key="11">
    <source>
        <dbReference type="SAM" id="Phobius"/>
    </source>
</evidence>
<dbReference type="GO" id="GO:0005886">
    <property type="term" value="C:plasma membrane"/>
    <property type="evidence" value="ECO:0007669"/>
    <property type="project" value="UniProtKB-SubCell"/>
</dbReference>
<evidence type="ECO:0000313" key="13">
    <source>
        <dbReference type="EMBL" id="QIO10305.1"/>
    </source>
</evidence>